<dbReference type="VEuPathDB" id="VectorBase:LLOJ001409"/>
<dbReference type="InterPro" id="IPR003591">
    <property type="entry name" value="Leu-rich_rpt_typical-subtyp"/>
</dbReference>
<dbReference type="Pfam" id="PF13855">
    <property type="entry name" value="LRR_8"/>
    <property type="match status" value="3"/>
</dbReference>
<dbReference type="SUPFAM" id="SSF52075">
    <property type="entry name" value="Outer arm dynein light chain 1"/>
    <property type="match status" value="1"/>
</dbReference>
<dbReference type="SUPFAM" id="SSF52058">
    <property type="entry name" value="L domain-like"/>
    <property type="match status" value="1"/>
</dbReference>
<keyword evidence="4" id="KW-0325">Glycoprotein</keyword>
<keyword evidence="3" id="KW-0677">Repeat</keyword>
<protein>
    <submittedName>
        <fullName evidence="6">Putative carboxypeptidase n subunit 2</fullName>
    </submittedName>
</protein>
<dbReference type="VEuPathDB" id="VectorBase:LLONM1_004682"/>
<evidence type="ECO:0000256" key="2">
    <source>
        <dbReference type="ARBA" id="ARBA00022729"/>
    </source>
</evidence>
<dbReference type="InterPro" id="IPR001611">
    <property type="entry name" value="Leu-rich_rpt"/>
</dbReference>
<evidence type="ECO:0000256" key="5">
    <source>
        <dbReference type="SAM" id="SignalP"/>
    </source>
</evidence>
<reference evidence="8" key="1">
    <citation type="submission" date="2012-05" db="EMBL/GenBank/DDBJ databases">
        <title>Whole Genome Assembly of Lutzomyia longipalpis.</title>
        <authorList>
            <person name="Richards S."/>
            <person name="Qu C."/>
            <person name="Dillon R."/>
            <person name="Worley K."/>
            <person name="Scherer S."/>
            <person name="Batterton M."/>
            <person name="Taylor A."/>
            <person name="Hawes A."/>
            <person name="Hernandez B."/>
            <person name="Kovar C."/>
            <person name="Mandapat C."/>
            <person name="Pham C."/>
            <person name="Qu C."/>
            <person name="Jing C."/>
            <person name="Bess C."/>
            <person name="Bandaranaike D."/>
            <person name="Ngo D."/>
            <person name="Ongeri F."/>
            <person name="Arias F."/>
            <person name="Lara F."/>
            <person name="Weissenberger G."/>
            <person name="Kamau G."/>
            <person name="Han H."/>
            <person name="Shen H."/>
            <person name="Dinh H."/>
            <person name="Khalil I."/>
            <person name="Jones J."/>
            <person name="Shafer J."/>
            <person name="Jayaseelan J."/>
            <person name="Quiroz J."/>
            <person name="Blankenburg K."/>
            <person name="Nguyen L."/>
            <person name="Jackson L."/>
            <person name="Francisco L."/>
            <person name="Tang L.-Y."/>
            <person name="Pu L.-L."/>
            <person name="Perales L."/>
            <person name="Lorensuhewa L."/>
            <person name="Munidasa M."/>
            <person name="Coyle M."/>
            <person name="Taylor M."/>
            <person name="Puazo M."/>
            <person name="Firestine M."/>
            <person name="Scheel M."/>
            <person name="Javaid M."/>
            <person name="Wang M."/>
            <person name="Li M."/>
            <person name="Tabassum N."/>
            <person name="Saada N."/>
            <person name="Osuji N."/>
            <person name="Aqrawi P."/>
            <person name="Fu Q."/>
            <person name="Thornton R."/>
            <person name="Raj R."/>
            <person name="Goodspeed R."/>
            <person name="Mata R."/>
            <person name="Najjar R."/>
            <person name="Gubbala S."/>
            <person name="Lee S."/>
            <person name="Denson S."/>
            <person name="Patil S."/>
            <person name="Macmil S."/>
            <person name="Qi S."/>
            <person name="Matskevitch T."/>
            <person name="Palculict T."/>
            <person name="Mathew T."/>
            <person name="Vee V."/>
            <person name="Velamala V."/>
            <person name="Korchina V."/>
            <person name="Cai W."/>
            <person name="Liu W."/>
            <person name="Dai W."/>
            <person name="Zou X."/>
            <person name="Zhu Y."/>
            <person name="Zhang Y."/>
            <person name="Wu Y.-Q."/>
            <person name="Xin Y."/>
            <person name="Nazarath L."/>
            <person name="Kovar C."/>
            <person name="Han Y."/>
            <person name="Muzny D."/>
            <person name="Gibbs R."/>
        </authorList>
    </citation>
    <scope>NUCLEOTIDE SEQUENCE [LARGE SCALE GENOMIC DNA]</scope>
    <source>
        <strain evidence="8">Jacobina</strain>
    </source>
</reference>
<dbReference type="AlphaFoldDB" id="A0A1B0CBB0"/>
<dbReference type="Gene3D" id="3.80.10.10">
    <property type="entry name" value="Ribonuclease Inhibitor"/>
    <property type="match status" value="3"/>
</dbReference>
<dbReference type="EMBL" id="AJWK01004945">
    <property type="status" value="NOT_ANNOTATED_CDS"/>
    <property type="molecule type" value="Genomic_DNA"/>
</dbReference>
<keyword evidence="6" id="KW-0645">Protease</keyword>
<dbReference type="EMBL" id="GITU01001344">
    <property type="protein sequence ID" value="MBC1170047.1"/>
    <property type="molecule type" value="Transcribed_RNA"/>
</dbReference>
<dbReference type="InterPro" id="IPR050328">
    <property type="entry name" value="Dev_Immune_Receptor"/>
</dbReference>
<reference evidence="6" key="2">
    <citation type="journal article" date="2020" name="BMC">
        <title>Leishmania infection induces a limited differential gene expression in the sand fly midgut.</title>
        <authorList>
            <person name="Coutinho-Abreu I.V."/>
            <person name="Serafim T.D."/>
            <person name="Meneses C."/>
            <person name="Kamhawi S."/>
            <person name="Oliveira F."/>
            <person name="Valenzuela J.G."/>
        </authorList>
    </citation>
    <scope>NUCLEOTIDE SEQUENCE</scope>
    <source>
        <strain evidence="6">Jacobina</strain>
        <tissue evidence="6">Midgut</tissue>
    </source>
</reference>
<evidence type="ECO:0000256" key="3">
    <source>
        <dbReference type="ARBA" id="ARBA00022737"/>
    </source>
</evidence>
<keyword evidence="8" id="KW-1185">Reference proteome</keyword>
<evidence type="ECO:0000256" key="1">
    <source>
        <dbReference type="ARBA" id="ARBA00022614"/>
    </source>
</evidence>
<sequence>MGFSMLHEIILLAAVFCPLTVHAISPIRPDVREELEKIQKEHFVHENDFSGTYMDFVPKALRWELAFILSFELRVNALDANGLKKIQQALGLDDGNTVIMKRNLTNLEGKSLPLNGREINVTTLDLSENQIDEIDKDAFGGFINLHRLYLDYNRLSHMAVGVFNPLMKLKYLSLHSNNLQSIDTVRFPENSSLEELFLINNHITNLPEGSFENLRKLNNLHLSRNHLQILHEDAFRGLSSLKHLMLRENCIKHLPRGIFRELGELSHLDLEHNLMEFIDSEIFVGNEKLFSVLLSENRLTTLHPDTLVHLKNLETVMLDSNQLVEYNFSGLHTRTIRLTDNHLTELQFNPNATHIKAQGNKIERILVPSTVNLIDLQVDSNKIEDLGNITTISTLTALYIANNSISDLPEDFHKLTRLSTLDLSHNHLTHLSFSSWTTNFSLTSLYDLRINGNNFSHLPTNFLDFFPNLQYLYICKNPWNATFLHSFSEQCIGRNITLNNPNDPTNDCSN</sequence>
<dbReference type="SMART" id="SM00369">
    <property type="entry name" value="LRR_TYP"/>
    <property type="match status" value="12"/>
</dbReference>
<dbReference type="GO" id="GO:0004180">
    <property type="term" value="F:carboxypeptidase activity"/>
    <property type="evidence" value="ECO:0007669"/>
    <property type="project" value="UniProtKB-KW"/>
</dbReference>
<keyword evidence="1" id="KW-0433">Leucine-rich repeat</keyword>
<evidence type="ECO:0000313" key="6">
    <source>
        <dbReference type="EMBL" id="MBC1170047.1"/>
    </source>
</evidence>
<dbReference type="EnsemblMetazoa" id="LLOJ001409-RA">
    <property type="protein sequence ID" value="LLOJ001409-PA"/>
    <property type="gene ID" value="LLOJ001409"/>
</dbReference>
<keyword evidence="6" id="KW-0378">Hydrolase</keyword>
<keyword evidence="6" id="KW-0121">Carboxypeptidase</keyword>
<name>A0A1B0CBB0_LUTLO</name>
<keyword evidence="2 5" id="KW-0732">Signal</keyword>
<proteinExistence type="predicted"/>
<evidence type="ECO:0000256" key="4">
    <source>
        <dbReference type="ARBA" id="ARBA00023180"/>
    </source>
</evidence>
<organism evidence="7 8">
    <name type="scientific">Lutzomyia longipalpis</name>
    <name type="common">Sand fly</name>
    <dbReference type="NCBI Taxonomy" id="7200"/>
    <lineage>
        <taxon>Eukaryota</taxon>
        <taxon>Metazoa</taxon>
        <taxon>Ecdysozoa</taxon>
        <taxon>Arthropoda</taxon>
        <taxon>Hexapoda</taxon>
        <taxon>Insecta</taxon>
        <taxon>Pterygota</taxon>
        <taxon>Neoptera</taxon>
        <taxon>Endopterygota</taxon>
        <taxon>Diptera</taxon>
        <taxon>Nematocera</taxon>
        <taxon>Psychodoidea</taxon>
        <taxon>Psychodidae</taxon>
        <taxon>Lutzomyia</taxon>
        <taxon>Lutzomyia</taxon>
    </lineage>
</organism>
<feature type="chain" id="PRO_5044555219" evidence="5">
    <location>
        <begin position="24"/>
        <end position="510"/>
    </location>
</feature>
<dbReference type="PROSITE" id="PS51450">
    <property type="entry name" value="LRR"/>
    <property type="match status" value="3"/>
</dbReference>
<dbReference type="PRINTS" id="PR00019">
    <property type="entry name" value="LEURICHRPT"/>
</dbReference>
<evidence type="ECO:0000313" key="8">
    <source>
        <dbReference type="Proteomes" id="UP000092461"/>
    </source>
</evidence>
<dbReference type="Proteomes" id="UP000092461">
    <property type="component" value="Unassembled WGS sequence"/>
</dbReference>
<evidence type="ECO:0000313" key="7">
    <source>
        <dbReference type="EnsemblMetazoa" id="LLOJ001409-PA"/>
    </source>
</evidence>
<feature type="signal peptide" evidence="5">
    <location>
        <begin position="1"/>
        <end position="23"/>
    </location>
</feature>
<dbReference type="PANTHER" id="PTHR24373:SF378">
    <property type="entry name" value="FI03225P-RELATED"/>
    <property type="match status" value="1"/>
</dbReference>
<dbReference type="FunFam" id="3.80.10.10:FF:000770">
    <property type="entry name" value="Uncharacterized protein"/>
    <property type="match status" value="1"/>
</dbReference>
<dbReference type="InterPro" id="IPR032675">
    <property type="entry name" value="LRR_dom_sf"/>
</dbReference>
<accession>A0A1B0CBB0</accession>
<reference evidence="7" key="3">
    <citation type="submission" date="2020-05" db="UniProtKB">
        <authorList>
            <consortium name="EnsemblMetazoa"/>
        </authorList>
    </citation>
    <scope>IDENTIFICATION</scope>
    <source>
        <strain evidence="7">Jacobina</strain>
    </source>
</reference>
<dbReference type="PANTHER" id="PTHR24373">
    <property type="entry name" value="SLIT RELATED LEUCINE-RICH REPEAT NEURONAL PROTEIN"/>
    <property type="match status" value="1"/>
</dbReference>